<dbReference type="AlphaFoldDB" id="A0A378I831"/>
<sequence>MLWLYACLHTSTQLPTYRALGAVTMEIMLR</sequence>
<dbReference type="EMBL" id="UGNW01000001">
    <property type="protein sequence ID" value="STX30946.1"/>
    <property type="molecule type" value="Genomic_DNA"/>
</dbReference>
<proteinExistence type="predicted"/>
<organism evidence="1 2">
    <name type="scientific">Legionella birminghamensis</name>
    <dbReference type="NCBI Taxonomy" id="28083"/>
    <lineage>
        <taxon>Bacteria</taxon>
        <taxon>Pseudomonadati</taxon>
        <taxon>Pseudomonadota</taxon>
        <taxon>Gammaproteobacteria</taxon>
        <taxon>Legionellales</taxon>
        <taxon>Legionellaceae</taxon>
        <taxon>Legionella</taxon>
    </lineage>
</organism>
<evidence type="ECO:0000313" key="1">
    <source>
        <dbReference type="EMBL" id="STX30946.1"/>
    </source>
</evidence>
<name>A0A378I831_9GAMM</name>
<accession>A0A378I831</accession>
<reference evidence="1 2" key="1">
    <citation type="submission" date="2018-06" db="EMBL/GenBank/DDBJ databases">
        <authorList>
            <consortium name="Pathogen Informatics"/>
            <person name="Doyle S."/>
        </authorList>
    </citation>
    <scope>NUCLEOTIDE SEQUENCE [LARGE SCALE GENOMIC DNA]</scope>
    <source>
        <strain evidence="1 2">NCTC12437</strain>
    </source>
</reference>
<gene>
    <name evidence="1" type="ORF">NCTC12437_00713</name>
</gene>
<dbReference type="Proteomes" id="UP000255066">
    <property type="component" value="Unassembled WGS sequence"/>
</dbReference>
<evidence type="ECO:0000313" key="2">
    <source>
        <dbReference type="Proteomes" id="UP000255066"/>
    </source>
</evidence>
<protein>
    <submittedName>
        <fullName evidence="1">Uncharacterized protein</fullName>
    </submittedName>
</protein>